<protein>
    <recommendedName>
        <fullName evidence="1">DUF6487 domain-containing protein</fullName>
    </recommendedName>
</protein>
<feature type="domain" description="DUF6487" evidence="1">
    <location>
        <begin position="3"/>
        <end position="71"/>
    </location>
</feature>
<dbReference type="RefSeq" id="WP_219780529.1">
    <property type="nucleotide sequence ID" value="NZ_JAHXPT010000011.1"/>
</dbReference>
<gene>
    <name evidence="2" type="ORF">KYD98_13290</name>
</gene>
<evidence type="ECO:0000259" key="1">
    <source>
        <dbReference type="Pfam" id="PF20097"/>
    </source>
</evidence>
<keyword evidence="3" id="KW-1185">Reference proteome</keyword>
<dbReference type="Pfam" id="PF20097">
    <property type="entry name" value="DUF6487"/>
    <property type="match status" value="1"/>
</dbReference>
<reference evidence="2 3" key="1">
    <citation type="submission" date="2021-07" db="EMBL/GenBank/DDBJ databases">
        <title>Clostridium weizhouense sp. nov., an anaerobic bacterium isolated from activated sludge of Petroleum wastewater.</title>
        <authorList>
            <person name="Li Q."/>
        </authorList>
    </citation>
    <scope>NUCLEOTIDE SEQUENCE [LARGE SCALE GENOMIC DNA]</scope>
    <source>
        <strain evidence="2 3">YB-6</strain>
    </source>
</reference>
<evidence type="ECO:0000313" key="3">
    <source>
        <dbReference type="Proteomes" id="UP001519921"/>
    </source>
</evidence>
<dbReference type="EMBL" id="JAHXPT010000011">
    <property type="protein sequence ID" value="MBW6411066.1"/>
    <property type="molecule type" value="Genomic_DNA"/>
</dbReference>
<evidence type="ECO:0000313" key="2">
    <source>
        <dbReference type="EMBL" id="MBW6411066.1"/>
    </source>
</evidence>
<sequence length="74" mass="8434">MRCPYCSNEMIKGYIYGDRYMLKWLPEEKDLFLGIWANGGIELGKREGLIGRAAVEASMCQSCNKLIIDTNVKK</sequence>
<organism evidence="2 3">
    <name type="scientific">Clostridium weizhouense</name>
    <dbReference type="NCBI Taxonomy" id="2859781"/>
    <lineage>
        <taxon>Bacteria</taxon>
        <taxon>Bacillati</taxon>
        <taxon>Bacillota</taxon>
        <taxon>Clostridia</taxon>
        <taxon>Eubacteriales</taxon>
        <taxon>Clostridiaceae</taxon>
        <taxon>Clostridium</taxon>
    </lineage>
</organism>
<accession>A0ABS7AQX3</accession>
<dbReference type="InterPro" id="IPR045504">
    <property type="entry name" value="DUF6487"/>
</dbReference>
<proteinExistence type="predicted"/>
<dbReference type="Proteomes" id="UP001519921">
    <property type="component" value="Unassembled WGS sequence"/>
</dbReference>
<name>A0ABS7AQX3_9CLOT</name>
<comment type="caution">
    <text evidence="2">The sequence shown here is derived from an EMBL/GenBank/DDBJ whole genome shotgun (WGS) entry which is preliminary data.</text>
</comment>